<accession>A0A0C3H546</accession>
<feature type="compositionally biased region" description="Acidic residues" evidence="2">
    <location>
        <begin position="243"/>
        <end position="263"/>
    </location>
</feature>
<keyword evidence="5" id="KW-1185">Reference proteome</keyword>
<protein>
    <submittedName>
        <fullName evidence="4">Uncharacterized protein</fullName>
    </submittedName>
</protein>
<dbReference type="Proteomes" id="UP000054321">
    <property type="component" value="Unassembled WGS sequence"/>
</dbReference>
<dbReference type="EMBL" id="KN832880">
    <property type="protein sequence ID" value="KIM98479.1"/>
    <property type="molecule type" value="Genomic_DNA"/>
</dbReference>
<feature type="transmembrane region" description="Helical" evidence="3">
    <location>
        <begin position="158"/>
        <end position="182"/>
    </location>
</feature>
<feature type="region of interest" description="Disordered" evidence="2">
    <location>
        <begin position="240"/>
        <end position="263"/>
    </location>
</feature>
<keyword evidence="3" id="KW-0472">Membrane</keyword>
<gene>
    <name evidence="4" type="ORF">OIDMADRAFT_181840</name>
</gene>
<evidence type="ECO:0000256" key="2">
    <source>
        <dbReference type="SAM" id="MobiDB-lite"/>
    </source>
</evidence>
<keyword evidence="3" id="KW-0812">Transmembrane</keyword>
<feature type="coiled-coil region" evidence="1">
    <location>
        <begin position="281"/>
        <end position="315"/>
    </location>
</feature>
<evidence type="ECO:0000313" key="4">
    <source>
        <dbReference type="EMBL" id="KIM98479.1"/>
    </source>
</evidence>
<dbReference type="HOGENOM" id="CLU_871838_0_0_1"/>
<keyword evidence="3" id="KW-1133">Transmembrane helix</keyword>
<feature type="transmembrane region" description="Helical" evidence="3">
    <location>
        <begin position="107"/>
        <end position="131"/>
    </location>
</feature>
<proteinExistence type="predicted"/>
<feature type="transmembrane region" description="Helical" evidence="3">
    <location>
        <begin position="203"/>
        <end position="230"/>
    </location>
</feature>
<dbReference type="InParanoid" id="A0A0C3H546"/>
<reference evidence="5" key="2">
    <citation type="submission" date="2015-01" db="EMBL/GenBank/DDBJ databases">
        <title>Evolutionary Origins and Diversification of the Mycorrhizal Mutualists.</title>
        <authorList>
            <consortium name="DOE Joint Genome Institute"/>
            <consortium name="Mycorrhizal Genomics Consortium"/>
            <person name="Kohler A."/>
            <person name="Kuo A."/>
            <person name="Nagy L.G."/>
            <person name="Floudas D."/>
            <person name="Copeland A."/>
            <person name="Barry K.W."/>
            <person name="Cichocki N."/>
            <person name="Veneault-Fourrey C."/>
            <person name="LaButti K."/>
            <person name="Lindquist E.A."/>
            <person name="Lipzen A."/>
            <person name="Lundell T."/>
            <person name="Morin E."/>
            <person name="Murat C."/>
            <person name="Riley R."/>
            <person name="Ohm R."/>
            <person name="Sun H."/>
            <person name="Tunlid A."/>
            <person name="Henrissat B."/>
            <person name="Grigoriev I.V."/>
            <person name="Hibbett D.S."/>
            <person name="Martin F."/>
        </authorList>
    </citation>
    <scope>NUCLEOTIDE SEQUENCE [LARGE SCALE GENOMIC DNA]</scope>
    <source>
        <strain evidence="5">Zn</strain>
    </source>
</reference>
<dbReference type="OrthoDB" id="3564176at2759"/>
<name>A0A0C3H546_OIDMZ</name>
<evidence type="ECO:0000256" key="1">
    <source>
        <dbReference type="SAM" id="Coils"/>
    </source>
</evidence>
<organism evidence="4 5">
    <name type="scientific">Oidiodendron maius (strain Zn)</name>
    <dbReference type="NCBI Taxonomy" id="913774"/>
    <lineage>
        <taxon>Eukaryota</taxon>
        <taxon>Fungi</taxon>
        <taxon>Dikarya</taxon>
        <taxon>Ascomycota</taxon>
        <taxon>Pezizomycotina</taxon>
        <taxon>Leotiomycetes</taxon>
        <taxon>Leotiomycetes incertae sedis</taxon>
        <taxon>Myxotrichaceae</taxon>
        <taxon>Oidiodendron</taxon>
    </lineage>
</organism>
<evidence type="ECO:0000313" key="5">
    <source>
        <dbReference type="Proteomes" id="UP000054321"/>
    </source>
</evidence>
<sequence>MFSPDKICASSAGPFRNIHDDNISSALVILFTIFSAIITASVRFLVLGYCFSPLPLSKPEQPTTTRCLHCQHTDALPPPTYSESESKSTSEALLAEAERRKSQRPSIARFVICTTLSIINIIAIVLLVFSIQSAVFCGVQSSTSKPPTSNQYVLDTTLMWTFFFGIPAAWASSGILCWAMWLRNLLGGPEAAERWPIQHNIPIIILAGVVFGPFAFVFFVLLGLVILVVFKYREFDLEGSDRNDDDQDDDDHGDDDQGDDDQDEIDLEDFDELESLQQGHQKVKELHLQQLQLKVEELERLSQIAQAENTLLRAQTMRY</sequence>
<evidence type="ECO:0000256" key="3">
    <source>
        <dbReference type="SAM" id="Phobius"/>
    </source>
</evidence>
<reference evidence="4 5" key="1">
    <citation type="submission" date="2014-04" db="EMBL/GenBank/DDBJ databases">
        <authorList>
            <consortium name="DOE Joint Genome Institute"/>
            <person name="Kuo A."/>
            <person name="Martino E."/>
            <person name="Perotto S."/>
            <person name="Kohler A."/>
            <person name="Nagy L.G."/>
            <person name="Floudas D."/>
            <person name="Copeland A."/>
            <person name="Barry K.W."/>
            <person name="Cichocki N."/>
            <person name="Veneault-Fourrey C."/>
            <person name="LaButti K."/>
            <person name="Lindquist E.A."/>
            <person name="Lipzen A."/>
            <person name="Lundell T."/>
            <person name="Morin E."/>
            <person name="Murat C."/>
            <person name="Sun H."/>
            <person name="Tunlid A."/>
            <person name="Henrissat B."/>
            <person name="Grigoriev I.V."/>
            <person name="Hibbett D.S."/>
            <person name="Martin F."/>
            <person name="Nordberg H.P."/>
            <person name="Cantor M.N."/>
            <person name="Hua S.X."/>
        </authorList>
    </citation>
    <scope>NUCLEOTIDE SEQUENCE [LARGE SCALE GENOMIC DNA]</scope>
    <source>
        <strain evidence="4 5">Zn</strain>
    </source>
</reference>
<keyword evidence="1" id="KW-0175">Coiled coil</keyword>
<feature type="transmembrane region" description="Helical" evidence="3">
    <location>
        <begin position="26"/>
        <end position="51"/>
    </location>
</feature>
<dbReference type="AlphaFoldDB" id="A0A0C3H546"/>